<name>A0A8J9Z9S3_BRALA</name>
<feature type="chain" id="PRO_5035480444" evidence="3">
    <location>
        <begin position="33"/>
        <end position="83"/>
    </location>
</feature>
<keyword evidence="2" id="KW-0812">Transmembrane</keyword>
<proteinExistence type="predicted"/>
<evidence type="ECO:0000313" key="5">
    <source>
        <dbReference type="Proteomes" id="UP000838412"/>
    </source>
</evidence>
<evidence type="ECO:0000256" key="2">
    <source>
        <dbReference type="SAM" id="Phobius"/>
    </source>
</evidence>
<keyword evidence="3" id="KW-0732">Signal</keyword>
<dbReference type="AlphaFoldDB" id="A0A8J9Z9S3"/>
<feature type="transmembrane region" description="Helical" evidence="2">
    <location>
        <begin position="64"/>
        <end position="82"/>
    </location>
</feature>
<reference evidence="4" key="1">
    <citation type="submission" date="2022-01" db="EMBL/GenBank/DDBJ databases">
        <authorList>
            <person name="Braso-Vives M."/>
        </authorList>
    </citation>
    <scope>NUCLEOTIDE SEQUENCE</scope>
</reference>
<keyword evidence="5" id="KW-1185">Reference proteome</keyword>
<feature type="region of interest" description="Disordered" evidence="1">
    <location>
        <begin position="35"/>
        <end position="61"/>
    </location>
</feature>
<sequence>MALSTDISRYVSPLQLLLAGVLLLSLLVLAAAQTTPAPEPETSAEPESTGSAEPETTPSSGVDGLLPLLSALVIPAYLAAYFR</sequence>
<protein>
    <submittedName>
        <fullName evidence="4">Hypp8846 protein</fullName>
    </submittedName>
</protein>
<evidence type="ECO:0000256" key="3">
    <source>
        <dbReference type="SAM" id="SignalP"/>
    </source>
</evidence>
<dbReference type="EMBL" id="OV696703">
    <property type="protein sequence ID" value="CAH1250339.1"/>
    <property type="molecule type" value="Genomic_DNA"/>
</dbReference>
<feature type="signal peptide" evidence="3">
    <location>
        <begin position="1"/>
        <end position="32"/>
    </location>
</feature>
<keyword evidence="2" id="KW-1133">Transmembrane helix</keyword>
<gene>
    <name evidence="4" type="primary">Hypp8846</name>
    <name evidence="4" type="ORF">BLAG_LOCUS11127</name>
</gene>
<evidence type="ECO:0000313" key="4">
    <source>
        <dbReference type="EMBL" id="CAH1250339.1"/>
    </source>
</evidence>
<feature type="compositionally biased region" description="Low complexity" evidence="1">
    <location>
        <begin position="35"/>
        <end position="60"/>
    </location>
</feature>
<dbReference type="Proteomes" id="UP000838412">
    <property type="component" value="Chromosome 18"/>
</dbReference>
<organism evidence="4 5">
    <name type="scientific">Branchiostoma lanceolatum</name>
    <name type="common">Common lancelet</name>
    <name type="synonym">Amphioxus lanceolatum</name>
    <dbReference type="NCBI Taxonomy" id="7740"/>
    <lineage>
        <taxon>Eukaryota</taxon>
        <taxon>Metazoa</taxon>
        <taxon>Chordata</taxon>
        <taxon>Cephalochordata</taxon>
        <taxon>Leptocardii</taxon>
        <taxon>Amphioxiformes</taxon>
        <taxon>Branchiostomatidae</taxon>
        <taxon>Branchiostoma</taxon>
    </lineage>
</organism>
<evidence type="ECO:0000256" key="1">
    <source>
        <dbReference type="SAM" id="MobiDB-lite"/>
    </source>
</evidence>
<keyword evidence="2" id="KW-0472">Membrane</keyword>
<accession>A0A8J9Z9S3</accession>